<proteinExistence type="predicted"/>
<evidence type="ECO:0000313" key="2">
    <source>
        <dbReference type="Proteomes" id="UP001281761"/>
    </source>
</evidence>
<protein>
    <submittedName>
        <fullName evidence="1">Uncharacterized protein</fullName>
    </submittedName>
</protein>
<reference evidence="1 2" key="1">
    <citation type="journal article" date="2022" name="bioRxiv">
        <title>Genomics of Preaxostyla Flagellates Illuminates Evolutionary Transitions and the Path Towards Mitochondrial Loss.</title>
        <authorList>
            <person name="Novak L.V.F."/>
            <person name="Treitli S.C."/>
            <person name="Pyrih J."/>
            <person name="Halakuc P."/>
            <person name="Pipaliya S.V."/>
            <person name="Vacek V."/>
            <person name="Brzon O."/>
            <person name="Soukal P."/>
            <person name="Eme L."/>
            <person name="Dacks J.B."/>
            <person name="Karnkowska A."/>
            <person name="Elias M."/>
            <person name="Hampl V."/>
        </authorList>
    </citation>
    <scope>NUCLEOTIDE SEQUENCE [LARGE SCALE GENOMIC DNA]</scope>
    <source>
        <strain evidence="1">NAU3</strain>
        <tissue evidence="1">Gut</tissue>
    </source>
</reference>
<keyword evidence="2" id="KW-1185">Reference proteome</keyword>
<name>A0ABQ9XVE6_9EUKA</name>
<evidence type="ECO:0000313" key="1">
    <source>
        <dbReference type="EMBL" id="KAK2955458.1"/>
    </source>
</evidence>
<dbReference type="EMBL" id="JARBJD010000066">
    <property type="protein sequence ID" value="KAK2955458.1"/>
    <property type="molecule type" value="Genomic_DNA"/>
</dbReference>
<comment type="caution">
    <text evidence="1">The sequence shown here is derived from an EMBL/GenBank/DDBJ whole genome shotgun (WGS) entry which is preliminary data.</text>
</comment>
<sequence length="264" mass="30762">MTSNSFKNQPKEQIAGALLRLNIHANPFQNRDTLWKELQSELIKLGCKPPHSTDKVPKFISDVFPRLKHNHDKLVLIGLTGMNKLTKLLNLMNGFNFHLDEYALYVYRCIEVMELQHLIALDIIRFCDERNIELKLGTTKYDTLLEDITKQKAEPVDWESIPDQQFTTFTKGILNKNVRNDIVCHIAKLIWFEFYNVNFVLFIGYDKGQPVQFGDENGILKFDNMCFFETLAVHRLSKELNTTLACKVKKYLDDRQSLKKDEST</sequence>
<dbReference type="Proteomes" id="UP001281761">
    <property type="component" value="Unassembled WGS sequence"/>
</dbReference>
<organism evidence="1 2">
    <name type="scientific">Blattamonas nauphoetae</name>
    <dbReference type="NCBI Taxonomy" id="2049346"/>
    <lineage>
        <taxon>Eukaryota</taxon>
        <taxon>Metamonada</taxon>
        <taxon>Preaxostyla</taxon>
        <taxon>Oxymonadida</taxon>
        <taxon>Blattamonas</taxon>
    </lineage>
</organism>
<accession>A0ABQ9XVE6</accession>
<gene>
    <name evidence="1" type="ORF">BLNAU_9505</name>
</gene>